<proteinExistence type="inferred from homology"/>
<comment type="cofactor">
    <cofactor evidence="1 6">
        <name>FAD</name>
        <dbReference type="ChEBI" id="CHEBI:57692"/>
    </cofactor>
</comment>
<dbReference type="PANTHER" id="PTHR48083:SF15">
    <property type="entry name" value="ACYL-COA DEHYDROGENASE APDG"/>
    <property type="match status" value="1"/>
</dbReference>
<evidence type="ECO:0000256" key="5">
    <source>
        <dbReference type="ARBA" id="ARBA00023002"/>
    </source>
</evidence>
<keyword evidence="3 6" id="KW-0285">Flavoprotein</keyword>
<evidence type="ECO:0000256" key="2">
    <source>
        <dbReference type="ARBA" id="ARBA00009347"/>
    </source>
</evidence>
<dbReference type="Pfam" id="PF02770">
    <property type="entry name" value="Acyl-CoA_dh_M"/>
    <property type="match status" value="1"/>
</dbReference>
<dbReference type="GO" id="GO:0005737">
    <property type="term" value="C:cytoplasm"/>
    <property type="evidence" value="ECO:0007669"/>
    <property type="project" value="TreeGrafter"/>
</dbReference>
<evidence type="ECO:0000256" key="4">
    <source>
        <dbReference type="ARBA" id="ARBA00022827"/>
    </source>
</evidence>
<dbReference type="OrthoDB" id="10254877at2759"/>
<evidence type="ECO:0000313" key="11">
    <source>
        <dbReference type="Proteomes" id="UP001152649"/>
    </source>
</evidence>
<dbReference type="GO" id="GO:0050660">
    <property type="term" value="F:flavin adenine dinucleotide binding"/>
    <property type="evidence" value="ECO:0007669"/>
    <property type="project" value="InterPro"/>
</dbReference>
<dbReference type="Gene3D" id="2.40.110.10">
    <property type="entry name" value="Butyryl-CoA Dehydrogenase, subunit A, domain 2"/>
    <property type="match status" value="1"/>
</dbReference>
<evidence type="ECO:0008006" key="12">
    <source>
        <dbReference type="Google" id="ProtNLM"/>
    </source>
</evidence>
<organism evidence="10 11">
    <name type="scientific">Penicillium salamii</name>
    <dbReference type="NCBI Taxonomy" id="1612424"/>
    <lineage>
        <taxon>Eukaryota</taxon>
        <taxon>Fungi</taxon>
        <taxon>Dikarya</taxon>
        <taxon>Ascomycota</taxon>
        <taxon>Pezizomycotina</taxon>
        <taxon>Eurotiomycetes</taxon>
        <taxon>Eurotiomycetidae</taxon>
        <taxon>Eurotiales</taxon>
        <taxon>Aspergillaceae</taxon>
        <taxon>Penicillium</taxon>
    </lineage>
</organism>
<evidence type="ECO:0000256" key="3">
    <source>
        <dbReference type="ARBA" id="ARBA00022630"/>
    </source>
</evidence>
<dbReference type="Gene3D" id="1.20.140.10">
    <property type="entry name" value="Butyryl-CoA Dehydrogenase, subunit A, domain 3"/>
    <property type="match status" value="1"/>
</dbReference>
<dbReference type="AlphaFoldDB" id="A0A9W4IZN3"/>
<feature type="domain" description="Acyl-CoA dehydrogenase/oxidase C-terminal" evidence="7">
    <location>
        <begin position="267"/>
        <end position="432"/>
    </location>
</feature>
<sequence>MVDTSASLIPFAEPPYVRGLPSPYITPAHRRFQQACRKFATENLLQHALEWEREGTVPEHVFHTFCKHNMLLPNMPAPLPVDWLKRLGINDILGVKVEDWDYIYTGIYCDEMGRSGLSGPSGSMNAGFAFGIPPIVKFGSKQLQERFLPDLLTGRKRGCIAITEPEAGSDVANITTTAVKSADGQHYILNGSKKWITNGIWSDYATTAVRTGGPGAAGLSVLVVPLKNHPGVTMRRLKVSGQMAGGTTFIEFDDVKVPVSNIVGREGDGMRIIMTNFNHERLVIAVGVTRQARVALSAAFSYCMKREAFGKTLMDQPVVRHRLAKAGAELESMWAWVEQILYQLVHLSKEEGDRQLGGLTALAKAKSAMVLNECAQTAVLLFGGNGFTRTGQGELVEGYQADLSLAILRDVPGARIPGGSEDVLLDLSVRQLVKIYKAEEKKLSQGPKI</sequence>
<dbReference type="InterPro" id="IPR009100">
    <property type="entry name" value="AcylCoA_DH/oxidase_NM_dom_sf"/>
</dbReference>
<dbReference type="InterPro" id="IPR006091">
    <property type="entry name" value="Acyl-CoA_Oxase/DH_mid-dom"/>
</dbReference>
<dbReference type="PANTHER" id="PTHR48083">
    <property type="entry name" value="MEDIUM-CHAIN SPECIFIC ACYL-COA DEHYDROGENASE, MITOCHONDRIAL-RELATED"/>
    <property type="match status" value="1"/>
</dbReference>
<evidence type="ECO:0000259" key="7">
    <source>
        <dbReference type="Pfam" id="PF00441"/>
    </source>
</evidence>
<dbReference type="InterPro" id="IPR050741">
    <property type="entry name" value="Acyl-CoA_dehydrogenase"/>
</dbReference>
<dbReference type="Pfam" id="PF02771">
    <property type="entry name" value="Acyl-CoA_dh_N"/>
    <property type="match status" value="1"/>
</dbReference>
<protein>
    <recommendedName>
        <fullName evidence="12">Acyl-CoA dehydrogenase</fullName>
    </recommendedName>
</protein>
<accession>A0A9W4IZN3</accession>
<reference evidence="10" key="1">
    <citation type="submission" date="2021-07" db="EMBL/GenBank/DDBJ databases">
        <authorList>
            <person name="Branca A.L. A."/>
        </authorList>
    </citation>
    <scope>NUCLEOTIDE SEQUENCE</scope>
</reference>
<dbReference type="Pfam" id="PF00441">
    <property type="entry name" value="Acyl-CoA_dh_1"/>
    <property type="match status" value="1"/>
</dbReference>
<evidence type="ECO:0000259" key="8">
    <source>
        <dbReference type="Pfam" id="PF02770"/>
    </source>
</evidence>
<feature type="domain" description="Acyl-CoA dehydrogenase/oxidase N-terminal" evidence="9">
    <location>
        <begin position="26"/>
        <end position="154"/>
    </location>
</feature>
<dbReference type="SUPFAM" id="SSF56645">
    <property type="entry name" value="Acyl-CoA dehydrogenase NM domain-like"/>
    <property type="match status" value="1"/>
</dbReference>
<dbReference type="InterPro" id="IPR036250">
    <property type="entry name" value="AcylCo_DH-like_C"/>
</dbReference>
<dbReference type="InterPro" id="IPR009075">
    <property type="entry name" value="AcylCo_DH/oxidase_C"/>
</dbReference>
<feature type="domain" description="Acyl-CoA oxidase/dehydrogenase middle" evidence="8">
    <location>
        <begin position="159"/>
        <end position="255"/>
    </location>
</feature>
<dbReference type="SUPFAM" id="SSF47203">
    <property type="entry name" value="Acyl-CoA dehydrogenase C-terminal domain-like"/>
    <property type="match status" value="1"/>
</dbReference>
<dbReference type="Proteomes" id="UP001152649">
    <property type="component" value="Unassembled WGS sequence"/>
</dbReference>
<comment type="similarity">
    <text evidence="2 6">Belongs to the acyl-CoA dehydrogenase family.</text>
</comment>
<dbReference type="GO" id="GO:0033539">
    <property type="term" value="P:fatty acid beta-oxidation using acyl-CoA dehydrogenase"/>
    <property type="evidence" value="ECO:0007669"/>
    <property type="project" value="TreeGrafter"/>
</dbReference>
<dbReference type="InterPro" id="IPR046373">
    <property type="entry name" value="Acyl-CoA_Oxase/DH_mid-dom_sf"/>
</dbReference>
<keyword evidence="4 6" id="KW-0274">FAD</keyword>
<evidence type="ECO:0000256" key="1">
    <source>
        <dbReference type="ARBA" id="ARBA00001974"/>
    </source>
</evidence>
<gene>
    <name evidence="10" type="ORF">PSALAMII_LOCUS4779</name>
</gene>
<keyword evidence="5 6" id="KW-0560">Oxidoreductase</keyword>
<evidence type="ECO:0000259" key="9">
    <source>
        <dbReference type="Pfam" id="PF02771"/>
    </source>
</evidence>
<keyword evidence="11" id="KW-1185">Reference proteome</keyword>
<evidence type="ECO:0000256" key="6">
    <source>
        <dbReference type="RuleBase" id="RU362125"/>
    </source>
</evidence>
<dbReference type="EMBL" id="CAJVPG010000199">
    <property type="protein sequence ID" value="CAG8371528.1"/>
    <property type="molecule type" value="Genomic_DNA"/>
</dbReference>
<evidence type="ECO:0000313" key="10">
    <source>
        <dbReference type="EMBL" id="CAG8371528.1"/>
    </source>
</evidence>
<comment type="caution">
    <text evidence="10">The sequence shown here is derived from an EMBL/GenBank/DDBJ whole genome shotgun (WGS) entry which is preliminary data.</text>
</comment>
<name>A0A9W4IZN3_9EURO</name>
<dbReference type="Gene3D" id="1.10.540.10">
    <property type="entry name" value="Acyl-CoA dehydrogenase/oxidase, N-terminal domain"/>
    <property type="match status" value="1"/>
</dbReference>
<dbReference type="InterPro" id="IPR037069">
    <property type="entry name" value="AcylCoA_DH/ox_N_sf"/>
</dbReference>
<dbReference type="GO" id="GO:0003995">
    <property type="term" value="F:acyl-CoA dehydrogenase activity"/>
    <property type="evidence" value="ECO:0007669"/>
    <property type="project" value="TreeGrafter"/>
</dbReference>
<dbReference type="InterPro" id="IPR013786">
    <property type="entry name" value="AcylCoA_DH/ox_N"/>
</dbReference>